<dbReference type="AlphaFoldDB" id="A0A1Q5TAY0"/>
<organism evidence="2 3">
    <name type="scientific">Penicillium subrubescens</name>
    <dbReference type="NCBI Taxonomy" id="1316194"/>
    <lineage>
        <taxon>Eukaryota</taxon>
        <taxon>Fungi</taxon>
        <taxon>Dikarya</taxon>
        <taxon>Ascomycota</taxon>
        <taxon>Pezizomycotina</taxon>
        <taxon>Eurotiomycetes</taxon>
        <taxon>Eurotiomycetidae</taxon>
        <taxon>Eurotiales</taxon>
        <taxon>Aspergillaceae</taxon>
        <taxon>Penicillium</taxon>
    </lineage>
</organism>
<reference evidence="2 3" key="1">
    <citation type="submission" date="2016-10" db="EMBL/GenBank/DDBJ databases">
        <title>Genome sequence of the ascomycete fungus Penicillium subrubescens.</title>
        <authorList>
            <person name="De Vries R.P."/>
            <person name="Peng M."/>
            <person name="Dilokpimol A."/>
            <person name="Hilden K."/>
            <person name="Makela M.R."/>
            <person name="Grigoriev I."/>
            <person name="Riley R."/>
            <person name="Granchi Z."/>
        </authorList>
    </citation>
    <scope>NUCLEOTIDE SEQUENCE [LARGE SCALE GENOMIC DNA]</scope>
    <source>
        <strain evidence="2 3">CBS 132785</strain>
    </source>
</reference>
<feature type="region of interest" description="Disordered" evidence="1">
    <location>
        <begin position="39"/>
        <end position="59"/>
    </location>
</feature>
<protein>
    <submittedName>
        <fullName evidence="2">Uncharacterized protein</fullName>
    </submittedName>
</protein>
<evidence type="ECO:0000256" key="1">
    <source>
        <dbReference type="SAM" id="MobiDB-lite"/>
    </source>
</evidence>
<dbReference type="Proteomes" id="UP000186955">
    <property type="component" value="Unassembled WGS sequence"/>
</dbReference>
<dbReference type="EMBL" id="MNBE01000695">
    <property type="protein sequence ID" value="OKO97357.1"/>
    <property type="molecule type" value="Genomic_DNA"/>
</dbReference>
<comment type="caution">
    <text evidence="2">The sequence shown here is derived from an EMBL/GenBank/DDBJ whole genome shotgun (WGS) entry which is preliminary data.</text>
</comment>
<keyword evidence="3" id="KW-1185">Reference proteome</keyword>
<gene>
    <name evidence="2" type="ORF">PENSUB_10151</name>
</gene>
<evidence type="ECO:0000313" key="2">
    <source>
        <dbReference type="EMBL" id="OKO97357.1"/>
    </source>
</evidence>
<name>A0A1Q5TAY0_9EURO</name>
<proteinExistence type="predicted"/>
<evidence type="ECO:0000313" key="3">
    <source>
        <dbReference type="Proteomes" id="UP000186955"/>
    </source>
</evidence>
<accession>A0A1Q5TAY0</accession>
<sequence length="79" mass="8470">MNTPNEQDFSYIGGQFPAINIKGADLELELPNDHPLRADLLPGHLPADGSSSSSSSIIAYLNEPEAAQPWSPLRASNPQ</sequence>